<feature type="transmembrane region" description="Helical" evidence="5">
    <location>
        <begin position="285"/>
        <end position="306"/>
    </location>
</feature>
<dbReference type="Gene3D" id="1.20.5.420">
    <property type="entry name" value="Immunoglobulin FC, subunit C"/>
    <property type="match status" value="1"/>
</dbReference>
<accession>A0A2U9IC25</accession>
<dbReference type="InterPro" id="IPR003251">
    <property type="entry name" value="Rr_diiron-bd_dom"/>
</dbReference>
<evidence type="ECO:0000259" key="6">
    <source>
        <dbReference type="Pfam" id="PF02915"/>
    </source>
</evidence>
<evidence type="ECO:0000313" key="7">
    <source>
        <dbReference type="EMBL" id="AWR93544.1"/>
    </source>
</evidence>
<dbReference type="GeneID" id="36830866"/>
<dbReference type="InterPro" id="IPR008217">
    <property type="entry name" value="Ccc1_fam"/>
</dbReference>
<evidence type="ECO:0000313" key="8">
    <source>
        <dbReference type="Proteomes" id="UP000248044"/>
    </source>
</evidence>
<protein>
    <submittedName>
        <fullName evidence="7">Ferritin, CCC1</fullName>
    </submittedName>
</protein>
<dbReference type="GO" id="GO:0046872">
    <property type="term" value="F:metal ion binding"/>
    <property type="evidence" value="ECO:0007669"/>
    <property type="project" value="InterPro"/>
</dbReference>
<dbReference type="GO" id="GO:0005384">
    <property type="term" value="F:manganese ion transmembrane transporter activity"/>
    <property type="evidence" value="ECO:0007669"/>
    <property type="project" value="InterPro"/>
</dbReference>
<dbReference type="Proteomes" id="UP000248044">
    <property type="component" value="Chromosome"/>
</dbReference>
<dbReference type="KEGG" id="abri:DFR85_01880"/>
<dbReference type="Pfam" id="PF02915">
    <property type="entry name" value="Rubrerythrin"/>
    <property type="match status" value="1"/>
</dbReference>
<keyword evidence="2 5" id="KW-0812">Transmembrane</keyword>
<dbReference type="GO" id="GO:0016491">
    <property type="term" value="F:oxidoreductase activity"/>
    <property type="evidence" value="ECO:0007669"/>
    <property type="project" value="InterPro"/>
</dbReference>
<gene>
    <name evidence="7" type="ORF">DFR85_01880</name>
</gene>
<keyword evidence="8" id="KW-1185">Reference proteome</keyword>
<organism evidence="7 8">
    <name type="scientific">Acidianus brierleyi</name>
    <dbReference type="NCBI Taxonomy" id="41673"/>
    <lineage>
        <taxon>Archaea</taxon>
        <taxon>Thermoproteota</taxon>
        <taxon>Thermoprotei</taxon>
        <taxon>Sulfolobales</taxon>
        <taxon>Sulfolobaceae</taxon>
        <taxon>Acidianus</taxon>
    </lineage>
</organism>
<keyword evidence="3 5" id="KW-1133">Transmembrane helix</keyword>
<dbReference type="InterPro" id="IPR039376">
    <property type="entry name" value="Ferritin_CCC1_N"/>
</dbReference>
<sequence>MDKLVEENYLDEVFGYQLYSNLAIKENNPKVREILEELAEGEKRHSEFWRMIASKKNVSLKSLTFWLKFKLLLLLFLRKIIGIALTLKIAEYGEISDAEKYDKLSRMDIFSDTEKEEINKIKMEELYHEDLLVQTQINIDKIRDAIYAISDGLIEVLAGVSGLSGVFNTPILVALGGLIIGISGTISMSIGAYLSSQSETDIEKSSLRKLGKTSQDSQKPKESVTTTAVSYIIGALIPVLPFLIGLSGIVGIIVAYAATGLATFVVGNIIGLLSNVNPTKKGLQMTVLAIAAALVTHAIGSLFHIIE</sequence>
<feature type="domain" description="Rubrerythrin diiron-binding" evidence="6">
    <location>
        <begin position="5"/>
        <end position="132"/>
    </location>
</feature>
<dbReference type="GO" id="GO:0012505">
    <property type="term" value="C:endomembrane system"/>
    <property type="evidence" value="ECO:0007669"/>
    <property type="project" value="UniProtKB-SubCell"/>
</dbReference>
<dbReference type="OrthoDB" id="42847at2157"/>
<dbReference type="InterPro" id="IPR009078">
    <property type="entry name" value="Ferritin-like_SF"/>
</dbReference>
<dbReference type="RefSeq" id="WP_110269428.1">
    <property type="nucleotide sequence ID" value="NZ_CP029289.2"/>
</dbReference>
<feature type="transmembrane region" description="Helical" evidence="5">
    <location>
        <begin position="250"/>
        <end position="273"/>
    </location>
</feature>
<dbReference type="CDD" id="cd01044">
    <property type="entry name" value="Ferritin_CCC1_N"/>
    <property type="match status" value="1"/>
</dbReference>
<dbReference type="EMBL" id="CP029289">
    <property type="protein sequence ID" value="AWR93544.1"/>
    <property type="molecule type" value="Genomic_DNA"/>
</dbReference>
<reference evidence="7 8" key="1">
    <citation type="submission" date="2018-05" db="EMBL/GenBank/DDBJ databases">
        <title>Complete Genome Sequences of Extremely Thermoacidophilic, Metal-Mobilizing Type-Strain Members of the Archaeal Family Sulfolobaceae: Acidianus brierleyi DSM-1651T, Acidianus sulfidivorans DSM-18786T, Metallosphaera hakonensis DSM-7519T, and Metallosphaera prunae DSM-10039T.</title>
        <authorList>
            <person name="Counts J.A."/>
            <person name="Kelly R.M."/>
        </authorList>
    </citation>
    <scope>NUCLEOTIDE SEQUENCE [LARGE SCALE GENOMIC DNA]</scope>
    <source>
        <strain evidence="7 8">DSM 1651</strain>
    </source>
</reference>
<proteinExistence type="predicted"/>
<dbReference type="PANTHER" id="PTHR31851">
    <property type="entry name" value="FE(2+)/MN(2+) TRANSPORTER PCL1"/>
    <property type="match status" value="1"/>
</dbReference>
<evidence type="ECO:0000256" key="3">
    <source>
        <dbReference type="ARBA" id="ARBA00022989"/>
    </source>
</evidence>
<feature type="transmembrane region" description="Helical" evidence="5">
    <location>
        <begin position="224"/>
        <end position="244"/>
    </location>
</feature>
<name>A0A2U9IC25_9CREN</name>
<evidence type="ECO:0000256" key="5">
    <source>
        <dbReference type="SAM" id="Phobius"/>
    </source>
</evidence>
<dbReference type="SUPFAM" id="SSF47240">
    <property type="entry name" value="Ferritin-like"/>
    <property type="match status" value="1"/>
</dbReference>
<dbReference type="AlphaFoldDB" id="A0A2U9IC25"/>
<dbReference type="GO" id="GO:0030026">
    <property type="term" value="P:intracellular manganese ion homeostasis"/>
    <property type="evidence" value="ECO:0007669"/>
    <property type="project" value="InterPro"/>
</dbReference>
<dbReference type="Pfam" id="PF01988">
    <property type="entry name" value="VIT1"/>
    <property type="match status" value="2"/>
</dbReference>
<keyword evidence="4 5" id="KW-0472">Membrane</keyword>
<evidence type="ECO:0000256" key="4">
    <source>
        <dbReference type="ARBA" id="ARBA00023136"/>
    </source>
</evidence>
<evidence type="ECO:0000256" key="2">
    <source>
        <dbReference type="ARBA" id="ARBA00022692"/>
    </source>
</evidence>
<comment type="subcellular location">
    <subcellularLocation>
        <location evidence="1">Endomembrane system</location>
        <topology evidence="1">Multi-pass membrane protein</topology>
    </subcellularLocation>
</comment>
<evidence type="ECO:0000256" key="1">
    <source>
        <dbReference type="ARBA" id="ARBA00004127"/>
    </source>
</evidence>
<feature type="transmembrane region" description="Helical" evidence="5">
    <location>
        <begin position="171"/>
        <end position="194"/>
    </location>
</feature>